<proteinExistence type="inferred from homology"/>
<evidence type="ECO:0000256" key="5">
    <source>
        <dbReference type="ARBA" id="ARBA00022694"/>
    </source>
</evidence>
<evidence type="ECO:0000256" key="2">
    <source>
        <dbReference type="ARBA" id="ARBA00005546"/>
    </source>
</evidence>
<comment type="subcellular location">
    <subcellularLocation>
        <location evidence="1">Nucleus</location>
    </subcellularLocation>
</comment>
<evidence type="ECO:0000256" key="8">
    <source>
        <dbReference type="RuleBase" id="RU004398"/>
    </source>
</evidence>
<organism evidence="9 10">
    <name type="scientific">Phlyctema vagabunda</name>
    <dbReference type="NCBI Taxonomy" id="108571"/>
    <lineage>
        <taxon>Eukaryota</taxon>
        <taxon>Fungi</taxon>
        <taxon>Dikarya</taxon>
        <taxon>Ascomycota</taxon>
        <taxon>Pezizomycotina</taxon>
        <taxon>Leotiomycetes</taxon>
        <taxon>Helotiales</taxon>
        <taxon>Dermateaceae</taxon>
        <taxon>Phlyctema</taxon>
    </lineage>
</organism>
<dbReference type="EMBL" id="JBFCZG010000002">
    <property type="protein sequence ID" value="KAL3425282.1"/>
    <property type="molecule type" value="Genomic_DNA"/>
</dbReference>
<evidence type="ECO:0000256" key="3">
    <source>
        <dbReference type="ARBA" id="ARBA00015316"/>
    </source>
</evidence>
<dbReference type="Proteomes" id="UP001629113">
    <property type="component" value="Unassembled WGS sequence"/>
</dbReference>
<dbReference type="PANTHER" id="PTHR15840:SF10">
    <property type="entry name" value="EKC_KEOPS COMPLEX SUBUNIT TPRKB"/>
    <property type="match status" value="1"/>
</dbReference>
<evidence type="ECO:0000313" key="9">
    <source>
        <dbReference type="EMBL" id="KAL3425282.1"/>
    </source>
</evidence>
<evidence type="ECO:0000256" key="6">
    <source>
        <dbReference type="ARBA" id="ARBA00023242"/>
    </source>
</evidence>
<keyword evidence="6 8" id="KW-0539">Nucleus</keyword>
<reference evidence="9 10" key="1">
    <citation type="submission" date="2024-06" db="EMBL/GenBank/DDBJ databases">
        <title>Complete genome of Phlyctema vagabunda strain 19-DSS-EL-015.</title>
        <authorList>
            <person name="Fiorenzani C."/>
        </authorList>
    </citation>
    <scope>NUCLEOTIDE SEQUENCE [LARGE SCALE GENOMIC DNA]</scope>
    <source>
        <strain evidence="9 10">19-DSS-EL-015</strain>
    </source>
</reference>
<accession>A0ABR4PPK4</accession>
<comment type="caution">
    <text evidence="9">The sequence shown here is derived from an EMBL/GenBank/DDBJ whole genome shotgun (WGS) entry which is preliminary data.</text>
</comment>
<keyword evidence="5" id="KW-0819">tRNA processing</keyword>
<evidence type="ECO:0000256" key="1">
    <source>
        <dbReference type="ARBA" id="ARBA00004123"/>
    </source>
</evidence>
<protein>
    <recommendedName>
        <fullName evidence="4">EKC/KEOPS complex subunit CGI121</fullName>
    </recommendedName>
    <alternativeName>
        <fullName evidence="3">EKC/KEOPS complex subunit cgi121</fullName>
    </alternativeName>
</protein>
<gene>
    <name evidence="9" type="ORF">PVAG01_02073</name>
</gene>
<evidence type="ECO:0000313" key="10">
    <source>
        <dbReference type="Proteomes" id="UP001629113"/>
    </source>
</evidence>
<dbReference type="Pfam" id="PF08617">
    <property type="entry name" value="CGI-121"/>
    <property type="match status" value="1"/>
</dbReference>
<keyword evidence="10" id="KW-1185">Reference proteome</keyword>
<dbReference type="SUPFAM" id="SSF143870">
    <property type="entry name" value="PF0523-like"/>
    <property type="match status" value="1"/>
</dbReference>
<dbReference type="PANTHER" id="PTHR15840">
    <property type="entry name" value="CGI-121 FAMILY MEMBER"/>
    <property type="match status" value="1"/>
</dbReference>
<dbReference type="Gene3D" id="3.30.2380.10">
    <property type="entry name" value="CGI121/TPRKB"/>
    <property type="match status" value="1"/>
</dbReference>
<name>A0ABR4PPK4_9HELO</name>
<dbReference type="InterPro" id="IPR036504">
    <property type="entry name" value="CGI121/TPRKB_sf"/>
</dbReference>
<comment type="function">
    <text evidence="7">Component of the EKC/KEOPS complex that is required for the formation of a threonylcarbamoyl group on adenosine at position 37 (t(6)A37) in tRNAs that read codons beginning with adenine. The complex is probably involved in the transfer of the threonylcarbamoyl moiety of threonylcarbamoyl-AMP (TC-AMP) to the N6 group of A37. CGI121 acts as an allosteric effector that regulates the t(6)A activity of the complex. The EKC/KEOPS complex also promotes both telomere uncapping and telomere elongation. The complex is required for efficient recruitment of transcriptional coactivators. CGI121 is not required for tRNA modification.</text>
</comment>
<sequence length="195" mass="21482">MALLLETFSLEHLPADHTIHIALFQNVKNAAYLHQQLLSGNTDFEYAFIDASVILSRLHALAASYRAINDALAQRMKSRNVHSEIVFSLSPNNNIAESFRRFGVTATTQHLLVVKVSTPALPVAADDVRAHLERCVDGDPVRFDDAVLERMTDLPRVRKIYKLNSAPAALVQGVQGLKELEVLVLGSMALRGATN</sequence>
<evidence type="ECO:0000256" key="4">
    <source>
        <dbReference type="ARBA" id="ARBA00016009"/>
    </source>
</evidence>
<evidence type="ECO:0000256" key="7">
    <source>
        <dbReference type="ARBA" id="ARBA00025043"/>
    </source>
</evidence>
<dbReference type="InterPro" id="IPR013926">
    <property type="entry name" value="CGI121/TPRKB"/>
</dbReference>
<comment type="similarity">
    <text evidence="2 8">Belongs to the CGI121/TPRKB family.</text>
</comment>